<name>A0A068M067_BACMM</name>
<dbReference type="Proteomes" id="UP000027602">
    <property type="component" value="Chromosome"/>
</dbReference>
<reference evidence="1 2" key="1">
    <citation type="journal article" date="2015" name="BMC Genomics">
        <title>Transcriptome analysis of thermophilic methylotrophic Bacillus methanolicus MGA3 using RNA-sequencing provides detailed insights into its previously uncharted transcriptional landscape.</title>
        <authorList>
            <person name="Irla M."/>
            <person name="Neshat A."/>
            <person name="Brautaset T."/>
            <person name="Ruckert C."/>
            <person name="Kalinowski J."/>
            <person name="Wendisch V.F."/>
        </authorList>
    </citation>
    <scope>NUCLEOTIDE SEQUENCE [LARGE SCALE GENOMIC DNA]</scope>
    <source>
        <strain evidence="2">MGA3 / ATCC 53907</strain>
    </source>
</reference>
<protein>
    <submittedName>
        <fullName evidence="1">Uncharacterized protein</fullName>
    </submittedName>
</protein>
<dbReference type="EMBL" id="CP007739">
    <property type="protein sequence ID" value="AIE61157.1"/>
    <property type="molecule type" value="Genomic_DNA"/>
</dbReference>
<dbReference type="HOGENOM" id="CLU_194317_1_0_9"/>
<gene>
    <name evidence="1" type="ORF">BMMGA3_13995</name>
</gene>
<evidence type="ECO:0000313" key="1">
    <source>
        <dbReference type="EMBL" id="AIE61157.1"/>
    </source>
</evidence>
<dbReference type="OrthoDB" id="2906813at2"/>
<keyword evidence="2" id="KW-1185">Reference proteome</keyword>
<accession>A0A068M067</accession>
<dbReference type="AlphaFoldDB" id="A0A068M067"/>
<dbReference type="KEGG" id="bmet:BMMGA3_13995"/>
<sequence>MQSGSFTVKKVENIPSIAHEWIRKIKRETGYRPTRIEKVFLNSEKDITEEVRAIDEAPIPDIDIW</sequence>
<evidence type="ECO:0000313" key="2">
    <source>
        <dbReference type="Proteomes" id="UP000027602"/>
    </source>
</evidence>
<proteinExistence type="predicted"/>
<organism evidence="1 2">
    <name type="scientific">Bacillus methanolicus (strain MGA3 / ATCC 53907)</name>
    <dbReference type="NCBI Taxonomy" id="796606"/>
    <lineage>
        <taxon>Bacteria</taxon>
        <taxon>Bacillati</taxon>
        <taxon>Bacillota</taxon>
        <taxon>Bacilli</taxon>
        <taxon>Bacillales</taxon>
        <taxon>Bacillaceae</taxon>
        <taxon>Bacillus</taxon>
    </lineage>
</organism>